<sequence>MKKIKKFLLTIAMTMIFSVSAFAASGFEFILNVPFGLSVGFESVDLGMLPGADGITQRKIEDASPGVGFDIGVAAQLGYMFQVKDGFGISVLGELGYSHDTISGTYSKIEGGDGNSINWSGIKAIYTLEQFQIGLLPKFNIGAFSIGIGGGVKIPISAKERVKIDSLGIDEKSKFKPADAVQGYIKLTFDYSLFFTDNLAMNFGLYLGYDTPLTATARDASYFTALFERVNVHDFNVGLQLGFRFGPKA</sequence>
<evidence type="ECO:0000256" key="1">
    <source>
        <dbReference type="SAM" id="SignalP"/>
    </source>
</evidence>
<dbReference type="RefSeq" id="WP_147738726.1">
    <property type="nucleotide sequence ID" value="NZ_SAXU01000001.1"/>
</dbReference>
<reference evidence="2 3" key="1">
    <citation type="journal article" date="1992" name="Lakartidningen">
        <title>[Penicillin V and not amoxicillin is the first choice preparation in acute otitis].</title>
        <authorList>
            <person name="Kamme C."/>
            <person name="Lundgren K."/>
            <person name="Prellner K."/>
        </authorList>
    </citation>
    <scope>NUCLEOTIDE SEQUENCE [LARGE SCALE GENOMIC DNA]</scope>
    <source>
        <strain evidence="2 3">513A</strain>
    </source>
</reference>
<evidence type="ECO:0000313" key="3">
    <source>
        <dbReference type="Proteomes" id="UP000324638"/>
    </source>
</evidence>
<keyword evidence="1" id="KW-0732">Signal</keyword>
<feature type="chain" id="PRO_5022763528" evidence="1">
    <location>
        <begin position="24"/>
        <end position="249"/>
    </location>
</feature>
<comment type="caution">
    <text evidence="2">The sequence shown here is derived from an EMBL/GenBank/DDBJ whole genome shotgun (WGS) entry which is preliminary data.</text>
</comment>
<dbReference type="EMBL" id="SAXU01000001">
    <property type="protein sequence ID" value="TXJ20585.1"/>
    <property type="molecule type" value="Genomic_DNA"/>
</dbReference>
<proteinExistence type="predicted"/>
<dbReference type="AlphaFoldDB" id="A0A5C8D597"/>
<gene>
    <name evidence="2" type="ORF">EPJ79_05440</name>
</gene>
<organism evidence="2 3">
    <name type="scientific">Brachyspira aalborgi</name>
    <dbReference type="NCBI Taxonomy" id="29522"/>
    <lineage>
        <taxon>Bacteria</taxon>
        <taxon>Pseudomonadati</taxon>
        <taxon>Spirochaetota</taxon>
        <taxon>Spirochaetia</taxon>
        <taxon>Brachyspirales</taxon>
        <taxon>Brachyspiraceae</taxon>
        <taxon>Brachyspira</taxon>
    </lineage>
</organism>
<evidence type="ECO:0000313" key="2">
    <source>
        <dbReference type="EMBL" id="TXJ20585.1"/>
    </source>
</evidence>
<accession>A0A5C8D597</accession>
<name>A0A5C8D597_9SPIR</name>
<protein>
    <submittedName>
        <fullName evidence="2">PorT family protein</fullName>
    </submittedName>
</protein>
<dbReference type="Proteomes" id="UP000324638">
    <property type="component" value="Unassembled WGS sequence"/>
</dbReference>
<feature type="signal peptide" evidence="1">
    <location>
        <begin position="1"/>
        <end position="23"/>
    </location>
</feature>